<dbReference type="EMBL" id="CP023344">
    <property type="protein sequence ID" value="ATC64999.1"/>
    <property type="molecule type" value="Genomic_DNA"/>
</dbReference>
<comment type="similarity">
    <text evidence="1">Belongs to the AHA1 family.</text>
</comment>
<dbReference type="Pfam" id="PF08327">
    <property type="entry name" value="AHSA1"/>
    <property type="match status" value="1"/>
</dbReference>
<accession>A0A290Q8M0</accession>
<evidence type="ECO:0000256" key="1">
    <source>
        <dbReference type="ARBA" id="ARBA00006817"/>
    </source>
</evidence>
<dbReference type="InterPro" id="IPR013538">
    <property type="entry name" value="ASHA1/2-like_C"/>
</dbReference>
<gene>
    <name evidence="3" type="ORF">CMV30_14070</name>
</gene>
<dbReference type="InterPro" id="IPR023393">
    <property type="entry name" value="START-like_dom_sf"/>
</dbReference>
<dbReference type="KEGG" id="vbh:CMV30_14070"/>
<evidence type="ECO:0000313" key="3">
    <source>
        <dbReference type="EMBL" id="ATC64999.1"/>
    </source>
</evidence>
<dbReference type="Gene3D" id="3.30.530.20">
    <property type="match status" value="1"/>
</dbReference>
<name>A0A290Q8M0_9BACT</name>
<dbReference type="OrthoDB" id="9800600at2"/>
<reference evidence="3 4" key="1">
    <citation type="submission" date="2017-09" db="EMBL/GenBank/DDBJ databases">
        <title>Complete genome sequence of Verrucomicrobial strain HZ-65, isolated from freshwater.</title>
        <authorList>
            <person name="Choi A."/>
        </authorList>
    </citation>
    <scope>NUCLEOTIDE SEQUENCE [LARGE SCALE GENOMIC DNA]</scope>
    <source>
        <strain evidence="3 4">HZ-65</strain>
    </source>
</reference>
<dbReference type="CDD" id="cd08899">
    <property type="entry name" value="SRPBCC_CalC_Aha1-like_6"/>
    <property type="match status" value="1"/>
</dbReference>
<dbReference type="RefSeq" id="WP_096056630.1">
    <property type="nucleotide sequence ID" value="NZ_CP023344.1"/>
</dbReference>
<organism evidence="3 4">
    <name type="scientific">Nibricoccus aquaticus</name>
    <dbReference type="NCBI Taxonomy" id="2576891"/>
    <lineage>
        <taxon>Bacteria</taxon>
        <taxon>Pseudomonadati</taxon>
        <taxon>Verrucomicrobiota</taxon>
        <taxon>Opitutia</taxon>
        <taxon>Opitutales</taxon>
        <taxon>Opitutaceae</taxon>
        <taxon>Nibricoccus</taxon>
    </lineage>
</organism>
<sequence length="183" mass="20563">MKNNEEPGKFTGPAEVRIVRTLPGPIERVWDYLTDSEKRARWFASGAMEQRVGGKVRFEMRHSCIAPDETPPEEFKKVHASGKVFECTITRCEAPRLLAFTFGSDNESEAIFELTPQGKDVLLVLTHRSTGGDIPYLHEFAAGWHTHVAQLIAQLEGVEPPPFWAMLVTLKPEYNKARIAAQS</sequence>
<keyword evidence="4" id="KW-1185">Reference proteome</keyword>
<evidence type="ECO:0000313" key="4">
    <source>
        <dbReference type="Proteomes" id="UP000217265"/>
    </source>
</evidence>
<proteinExistence type="inferred from homology"/>
<dbReference type="Proteomes" id="UP000217265">
    <property type="component" value="Chromosome"/>
</dbReference>
<protein>
    <submittedName>
        <fullName evidence="3">ATPase</fullName>
    </submittedName>
</protein>
<dbReference type="AlphaFoldDB" id="A0A290Q8M0"/>
<feature type="domain" description="Activator of Hsp90 ATPase homologue 1/2-like C-terminal" evidence="2">
    <location>
        <begin position="25"/>
        <end position="153"/>
    </location>
</feature>
<evidence type="ECO:0000259" key="2">
    <source>
        <dbReference type="Pfam" id="PF08327"/>
    </source>
</evidence>
<dbReference type="SUPFAM" id="SSF55961">
    <property type="entry name" value="Bet v1-like"/>
    <property type="match status" value="1"/>
</dbReference>